<dbReference type="PIRSF" id="PIRSF018957">
    <property type="entry name" value="UCP018957"/>
    <property type="match status" value="1"/>
</dbReference>
<dbReference type="RefSeq" id="WP_345464525.1">
    <property type="nucleotide sequence ID" value="NZ_BAABRP010000006.1"/>
</dbReference>
<comment type="caution">
    <text evidence="1">The sequence shown here is derived from an EMBL/GenBank/DDBJ whole genome shotgun (WGS) entry which is preliminary data.</text>
</comment>
<dbReference type="Proteomes" id="UP001401887">
    <property type="component" value="Unassembled WGS sequence"/>
</dbReference>
<protein>
    <recommendedName>
        <fullName evidence="3">DUF1802 family protein</fullName>
    </recommendedName>
</protein>
<reference evidence="1 2" key="1">
    <citation type="submission" date="2024-02" db="EMBL/GenBank/DDBJ databases">
        <title>Deinococcus carri NBRC 110142.</title>
        <authorList>
            <person name="Ichikawa N."/>
            <person name="Katano-Makiyama Y."/>
            <person name="Hidaka K."/>
        </authorList>
    </citation>
    <scope>NUCLEOTIDE SEQUENCE [LARGE SCALE GENOMIC DNA]</scope>
    <source>
        <strain evidence="1 2">NBRC 110142</strain>
    </source>
</reference>
<dbReference type="EMBL" id="BAABRP010000006">
    <property type="protein sequence ID" value="GAA5513213.1"/>
    <property type="molecule type" value="Genomic_DNA"/>
</dbReference>
<dbReference type="InterPro" id="IPR014923">
    <property type="entry name" value="DUF1802"/>
</dbReference>
<gene>
    <name evidence="1" type="ORF">Dcar01_01939</name>
</gene>
<accession>A0ABP9W9N0</accession>
<name>A0ABP9W9N0_9DEIO</name>
<proteinExistence type="predicted"/>
<dbReference type="InterPro" id="IPR008307">
    <property type="entry name" value="UCP018957"/>
</dbReference>
<evidence type="ECO:0000313" key="1">
    <source>
        <dbReference type="EMBL" id="GAA5513213.1"/>
    </source>
</evidence>
<sequence length="189" mass="21274">MTPTAPSTTALKEWDTQCQALTSGSSALLIRKGGVMETHAGFEVEHRAFLLYPTFLHQNPAELRPEFTPLLREDPQPGRIVLPALAEVVAVHKVESLDQALALEPYQALTAGAIERRFHYRNRPWVHALLLRVRPLREPLVLPETPEMLGCVSWVPLPDMTVEAGPPVLTEEEMERRRLEVEAALSREF</sequence>
<keyword evidence="2" id="KW-1185">Reference proteome</keyword>
<dbReference type="Pfam" id="PF08819">
    <property type="entry name" value="DUF1802"/>
    <property type="match status" value="1"/>
</dbReference>
<evidence type="ECO:0008006" key="3">
    <source>
        <dbReference type="Google" id="ProtNLM"/>
    </source>
</evidence>
<evidence type="ECO:0000313" key="2">
    <source>
        <dbReference type="Proteomes" id="UP001401887"/>
    </source>
</evidence>
<organism evidence="1 2">
    <name type="scientific">Deinococcus carri</name>
    <dbReference type="NCBI Taxonomy" id="1211323"/>
    <lineage>
        <taxon>Bacteria</taxon>
        <taxon>Thermotogati</taxon>
        <taxon>Deinococcota</taxon>
        <taxon>Deinococci</taxon>
        <taxon>Deinococcales</taxon>
        <taxon>Deinococcaceae</taxon>
        <taxon>Deinococcus</taxon>
    </lineage>
</organism>